<comment type="caution">
    <text evidence="4">The sequence shown here is derived from an EMBL/GenBank/DDBJ whole genome shotgun (WGS) entry which is preliminary data.</text>
</comment>
<evidence type="ECO:0000256" key="2">
    <source>
        <dbReference type="ARBA" id="ARBA00023242"/>
    </source>
</evidence>
<keyword evidence="2" id="KW-0539">Nucleus</keyword>
<accession>A0A9P6L8S4</accession>
<feature type="compositionally biased region" description="Basic residues" evidence="3">
    <location>
        <begin position="202"/>
        <end position="211"/>
    </location>
</feature>
<dbReference type="GO" id="GO:0004520">
    <property type="term" value="F:DNA endonuclease activity"/>
    <property type="evidence" value="ECO:0007669"/>
    <property type="project" value="TreeGrafter"/>
</dbReference>
<feature type="compositionally biased region" description="Basic and acidic residues" evidence="3">
    <location>
        <begin position="177"/>
        <end position="187"/>
    </location>
</feature>
<keyword evidence="5" id="KW-1185">Reference proteome</keyword>
<dbReference type="GO" id="GO:0003697">
    <property type="term" value="F:single-stranded DNA binding"/>
    <property type="evidence" value="ECO:0007669"/>
    <property type="project" value="TreeGrafter"/>
</dbReference>
<dbReference type="EMBL" id="WIUZ02000005">
    <property type="protein sequence ID" value="KAF9787512.1"/>
    <property type="molecule type" value="Genomic_DNA"/>
</dbReference>
<reference evidence="4" key="2">
    <citation type="submission" date="2020-11" db="EMBL/GenBank/DDBJ databases">
        <authorList>
            <consortium name="DOE Joint Genome Institute"/>
            <person name="Kuo A."/>
            <person name="Miyauchi S."/>
            <person name="Kiss E."/>
            <person name="Drula E."/>
            <person name="Kohler A."/>
            <person name="Sanchez-Garcia M."/>
            <person name="Andreopoulos B."/>
            <person name="Barry K.W."/>
            <person name="Bonito G."/>
            <person name="Buee M."/>
            <person name="Carver A."/>
            <person name="Chen C."/>
            <person name="Cichocki N."/>
            <person name="Clum A."/>
            <person name="Culley D."/>
            <person name="Crous P.W."/>
            <person name="Fauchery L."/>
            <person name="Girlanda M."/>
            <person name="Hayes R."/>
            <person name="Keri Z."/>
            <person name="Labutti K."/>
            <person name="Lipzen A."/>
            <person name="Lombard V."/>
            <person name="Magnuson J."/>
            <person name="Maillard F."/>
            <person name="Morin E."/>
            <person name="Murat C."/>
            <person name="Nolan M."/>
            <person name="Ohm R."/>
            <person name="Pangilinan J."/>
            <person name="Pereira M."/>
            <person name="Perotto S."/>
            <person name="Peter M."/>
            <person name="Riley R."/>
            <person name="Sitrit Y."/>
            <person name="Stielow B."/>
            <person name="Szollosi G."/>
            <person name="Zifcakova L."/>
            <person name="Stursova M."/>
            <person name="Spatafora J.W."/>
            <person name="Tedersoo L."/>
            <person name="Vaario L.-M."/>
            <person name="Yamada A."/>
            <person name="Yan M."/>
            <person name="Wang P."/>
            <person name="Xu J."/>
            <person name="Bruns T."/>
            <person name="Baldrian P."/>
            <person name="Vilgalys R."/>
            <person name="Henrissat B."/>
            <person name="Grigoriev I.V."/>
            <person name="Hibbett D."/>
            <person name="Nagy L.G."/>
            <person name="Martin F.M."/>
        </authorList>
    </citation>
    <scope>NUCLEOTIDE SEQUENCE</scope>
    <source>
        <strain evidence="4">UH-Tt-Lm1</strain>
    </source>
</reference>
<feature type="compositionally biased region" description="Polar residues" evidence="3">
    <location>
        <begin position="129"/>
        <end position="146"/>
    </location>
</feature>
<evidence type="ECO:0000256" key="3">
    <source>
        <dbReference type="SAM" id="MobiDB-lite"/>
    </source>
</evidence>
<protein>
    <submittedName>
        <fullName evidence="4">Uncharacterized protein</fullName>
    </submittedName>
</protein>
<feature type="region of interest" description="Disordered" evidence="3">
    <location>
        <begin position="44"/>
        <end position="226"/>
    </location>
</feature>
<evidence type="ECO:0000256" key="1">
    <source>
        <dbReference type="ARBA" id="ARBA00004123"/>
    </source>
</evidence>
<dbReference type="OrthoDB" id="31113at2759"/>
<proteinExistence type="predicted"/>
<name>A0A9P6L8S4_9AGAM</name>
<evidence type="ECO:0000313" key="4">
    <source>
        <dbReference type="EMBL" id="KAF9787512.1"/>
    </source>
</evidence>
<reference evidence="4" key="1">
    <citation type="journal article" date="2020" name="Nat. Commun.">
        <title>Large-scale genome sequencing of mycorrhizal fungi provides insights into the early evolution of symbiotic traits.</title>
        <authorList>
            <person name="Miyauchi S."/>
            <person name="Kiss E."/>
            <person name="Kuo A."/>
            <person name="Drula E."/>
            <person name="Kohler A."/>
            <person name="Sanchez-Garcia M."/>
            <person name="Morin E."/>
            <person name="Andreopoulos B."/>
            <person name="Barry K.W."/>
            <person name="Bonito G."/>
            <person name="Buee M."/>
            <person name="Carver A."/>
            <person name="Chen C."/>
            <person name="Cichocki N."/>
            <person name="Clum A."/>
            <person name="Culley D."/>
            <person name="Crous P.W."/>
            <person name="Fauchery L."/>
            <person name="Girlanda M."/>
            <person name="Hayes R.D."/>
            <person name="Keri Z."/>
            <person name="LaButti K."/>
            <person name="Lipzen A."/>
            <person name="Lombard V."/>
            <person name="Magnuson J."/>
            <person name="Maillard F."/>
            <person name="Murat C."/>
            <person name="Nolan M."/>
            <person name="Ohm R.A."/>
            <person name="Pangilinan J."/>
            <person name="Pereira M.F."/>
            <person name="Perotto S."/>
            <person name="Peter M."/>
            <person name="Pfister S."/>
            <person name="Riley R."/>
            <person name="Sitrit Y."/>
            <person name="Stielow J.B."/>
            <person name="Szollosi G."/>
            <person name="Zifcakova L."/>
            <person name="Stursova M."/>
            <person name="Spatafora J.W."/>
            <person name="Tedersoo L."/>
            <person name="Vaario L.M."/>
            <person name="Yamada A."/>
            <person name="Yan M."/>
            <person name="Wang P."/>
            <person name="Xu J."/>
            <person name="Bruns T."/>
            <person name="Baldrian P."/>
            <person name="Vilgalys R."/>
            <person name="Dunand C."/>
            <person name="Henrissat B."/>
            <person name="Grigoriev I.V."/>
            <person name="Hibbett D."/>
            <person name="Nagy L.G."/>
            <person name="Martin F.M."/>
        </authorList>
    </citation>
    <scope>NUCLEOTIDE SEQUENCE</scope>
    <source>
        <strain evidence="4">UH-Tt-Lm1</strain>
    </source>
</reference>
<dbReference type="PANTHER" id="PTHR16171:SF7">
    <property type="entry name" value="DNA REPAIR PROTEIN RAD2"/>
    <property type="match status" value="1"/>
</dbReference>
<organism evidence="4 5">
    <name type="scientific">Thelephora terrestris</name>
    <dbReference type="NCBI Taxonomy" id="56493"/>
    <lineage>
        <taxon>Eukaryota</taxon>
        <taxon>Fungi</taxon>
        <taxon>Dikarya</taxon>
        <taxon>Basidiomycota</taxon>
        <taxon>Agaricomycotina</taxon>
        <taxon>Agaricomycetes</taxon>
        <taxon>Thelephorales</taxon>
        <taxon>Thelephoraceae</taxon>
        <taxon>Thelephora</taxon>
    </lineage>
</organism>
<dbReference type="AlphaFoldDB" id="A0A9P6L8S4"/>
<comment type="subcellular location">
    <subcellularLocation>
        <location evidence="1">Nucleus</location>
    </subcellularLocation>
</comment>
<dbReference type="PANTHER" id="PTHR16171">
    <property type="entry name" value="DNA REPAIR PROTEIN COMPLEMENTING XP-G CELLS-RELATED"/>
    <property type="match status" value="1"/>
</dbReference>
<gene>
    <name evidence="4" type="ORF">BJ322DRAFT_1107572</name>
</gene>
<dbReference type="GO" id="GO:0005634">
    <property type="term" value="C:nucleus"/>
    <property type="evidence" value="ECO:0007669"/>
    <property type="project" value="UniProtKB-SubCell"/>
</dbReference>
<sequence>MLQEELGWGQQKSDELLLPVIQRVSRRGAAAAANRQSDLDAYFGNSIGGVGGSAVPRKRQAYTSKRLQKVVTDYREEQRKRSQRKGSPSTPLDSDHPGGDYMEESDGNEDHLDVDVDESDDHGGRDPISGSTTRTGKISKQTTTAPTKRRTAIEKRKVRKTPKNTEVSRPTKRKKRANESDDYGHDDECVDSDEVTPVPARPRPKPVRKKANTNLGAEPEKATDNR</sequence>
<evidence type="ECO:0000313" key="5">
    <source>
        <dbReference type="Proteomes" id="UP000736335"/>
    </source>
</evidence>
<dbReference type="Proteomes" id="UP000736335">
    <property type="component" value="Unassembled WGS sequence"/>
</dbReference>